<feature type="domain" description="AB hydrolase-1" evidence="3">
    <location>
        <begin position="71"/>
        <end position="214"/>
    </location>
</feature>
<dbReference type="InterPro" id="IPR029058">
    <property type="entry name" value="AB_hydrolase_fold"/>
</dbReference>
<dbReference type="Pfam" id="PF00561">
    <property type="entry name" value="Abhydrolase_1"/>
    <property type="match status" value="1"/>
</dbReference>
<dbReference type="InterPro" id="IPR002410">
    <property type="entry name" value="Peptidase_S33"/>
</dbReference>
<protein>
    <recommendedName>
        <fullName evidence="3">AB hydrolase-1 domain-containing protein</fullName>
    </recommendedName>
</protein>
<comment type="caution">
    <text evidence="4">The sequence shown here is derived from an EMBL/GenBank/DDBJ whole genome shotgun (WGS) entry which is preliminary data.</text>
</comment>
<evidence type="ECO:0000256" key="2">
    <source>
        <dbReference type="ARBA" id="ARBA00022801"/>
    </source>
</evidence>
<dbReference type="GO" id="GO:0008233">
    <property type="term" value="F:peptidase activity"/>
    <property type="evidence" value="ECO:0007669"/>
    <property type="project" value="InterPro"/>
</dbReference>
<dbReference type="OrthoDB" id="1898734at2759"/>
<evidence type="ECO:0000313" key="4">
    <source>
        <dbReference type="EMBL" id="CAG8976050.1"/>
    </source>
</evidence>
<dbReference type="SUPFAM" id="SSF53474">
    <property type="entry name" value="alpha/beta-Hydrolases"/>
    <property type="match status" value="1"/>
</dbReference>
<dbReference type="InterPro" id="IPR000073">
    <property type="entry name" value="AB_hydrolase_1"/>
</dbReference>
<evidence type="ECO:0000256" key="1">
    <source>
        <dbReference type="ARBA" id="ARBA00010088"/>
    </source>
</evidence>
<proteinExistence type="inferred from homology"/>
<organism evidence="4 5">
    <name type="scientific">Hymenoscyphus albidus</name>
    <dbReference type="NCBI Taxonomy" id="595503"/>
    <lineage>
        <taxon>Eukaryota</taxon>
        <taxon>Fungi</taxon>
        <taxon>Dikarya</taxon>
        <taxon>Ascomycota</taxon>
        <taxon>Pezizomycotina</taxon>
        <taxon>Leotiomycetes</taxon>
        <taxon>Helotiales</taxon>
        <taxon>Helotiaceae</taxon>
        <taxon>Hymenoscyphus</taxon>
    </lineage>
</organism>
<dbReference type="AlphaFoldDB" id="A0A9N9Q1G1"/>
<dbReference type="PANTHER" id="PTHR43248:SF2">
    <property type="entry name" value="PROLYL AMINOPEPTIDASE"/>
    <property type="match status" value="1"/>
</dbReference>
<evidence type="ECO:0000259" key="3">
    <source>
        <dbReference type="Pfam" id="PF00561"/>
    </source>
</evidence>
<dbReference type="Gene3D" id="3.40.50.1820">
    <property type="entry name" value="alpha/beta hydrolase"/>
    <property type="match status" value="1"/>
</dbReference>
<sequence>MKMAFARLVESKTHLIPGRLRVSELLFEVPKDYNNPSSGVLQIFARGVTRHEKPAAVLTEDERRKNLIKPYFVFLQGGPGFGSPTPQDSPLTNKVLDRGYQLLFLDQRGTGLSSPITAATLALQGDPRRQADYCKLFRADSIVKDCEAIRKTLTQDYPAELKKWTVFGQSFGGFCILTYLSFFPQGLREAFMSGGLAPVGKTPDQVYKATYQKVIERNKAYYSKYPEDVEAVQGLCFHIKSKGGLPLPSGGVLTVRGLLTLGRFFGAQGGLDTVHDLILRTRIDLANFQFISRPTLSALERALTFDDNVIYAILHESIYCQRMASNWSAERVGKTFREFQWLTGSPQSASAVKEGPLFFSGEMIYPFLFDAFPELEKLAPVAEILAQYTDWPELYDEWQLARNTVSLYAATFVEDMYVNFDLAQDTANMVQNCRQFKTNSMYHDAIRSKTDEVLSQLFALRDDSID</sequence>
<dbReference type="Proteomes" id="UP000701801">
    <property type="component" value="Unassembled WGS sequence"/>
</dbReference>
<keyword evidence="5" id="KW-1185">Reference proteome</keyword>
<dbReference type="EMBL" id="CAJVRM010000161">
    <property type="protein sequence ID" value="CAG8976050.1"/>
    <property type="molecule type" value="Genomic_DNA"/>
</dbReference>
<evidence type="ECO:0000313" key="5">
    <source>
        <dbReference type="Proteomes" id="UP000701801"/>
    </source>
</evidence>
<comment type="similarity">
    <text evidence="1">Belongs to the peptidase S33 family.</text>
</comment>
<gene>
    <name evidence="4" type="ORF">HYALB_00010332</name>
</gene>
<reference evidence="4" key="1">
    <citation type="submission" date="2021-07" db="EMBL/GenBank/DDBJ databases">
        <authorList>
            <person name="Durling M."/>
        </authorList>
    </citation>
    <scope>NUCLEOTIDE SEQUENCE</scope>
</reference>
<dbReference type="PRINTS" id="PR00793">
    <property type="entry name" value="PROAMNOPTASE"/>
</dbReference>
<dbReference type="PANTHER" id="PTHR43248">
    <property type="entry name" value="2-SUCCINYL-6-HYDROXY-2,4-CYCLOHEXADIENE-1-CARBOXYLATE SYNTHASE"/>
    <property type="match status" value="1"/>
</dbReference>
<dbReference type="InterPro" id="IPR051601">
    <property type="entry name" value="Serine_prot/Carboxylest_S33"/>
</dbReference>
<dbReference type="GO" id="GO:0006508">
    <property type="term" value="P:proteolysis"/>
    <property type="evidence" value="ECO:0007669"/>
    <property type="project" value="InterPro"/>
</dbReference>
<keyword evidence="2" id="KW-0378">Hydrolase</keyword>
<name>A0A9N9Q1G1_9HELO</name>
<accession>A0A9N9Q1G1</accession>